<dbReference type="InterPro" id="IPR019351">
    <property type="entry name" value="DUF2039"/>
</dbReference>
<accession>C1MJI7</accession>
<organism evidence="3">
    <name type="scientific">Micromonas pusilla (strain CCMP1545)</name>
    <name type="common">Picoplanktonic green alga</name>
    <dbReference type="NCBI Taxonomy" id="564608"/>
    <lineage>
        <taxon>Eukaryota</taxon>
        <taxon>Viridiplantae</taxon>
        <taxon>Chlorophyta</taxon>
        <taxon>Mamiellophyceae</taxon>
        <taxon>Mamiellales</taxon>
        <taxon>Mamiellaceae</taxon>
        <taxon>Micromonas</taxon>
    </lineage>
</organism>
<dbReference type="EMBL" id="GG663736">
    <property type="protein sequence ID" value="EEH60007.1"/>
    <property type="molecule type" value="Genomic_DNA"/>
</dbReference>
<proteinExistence type="predicted"/>
<dbReference type="PANTHER" id="PTHR22876">
    <property type="entry name" value="ZGC:101016"/>
    <property type="match status" value="1"/>
</dbReference>
<dbReference type="Pfam" id="PF10217">
    <property type="entry name" value="DUF2039"/>
    <property type="match status" value="1"/>
</dbReference>
<gene>
    <name evidence="2" type="ORF">MICPUCDRAFT_55839</name>
</gene>
<dbReference type="eggNOG" id="ENOG502SCHQ">
    <property type="taxonomic scope" value="Eukaryota"/>
</dbReference>
<dbReference type="KEGG" id="mpp:MICPUCDRAFT_55839"/>
<dbReference type="GeneID" id="9681618"/>
<dbReference type="RefSeq" id="XP_003056631.1">
    <property type="nucleotide sequence ID" value="XM_003056585.1"/>
</dbReference>
<feature type="region of interest" description="Disordered" evidence="1">
    <location>
        <begin position="126"/>
        <end position="165"/>
    </location>
</feature>
<feature type="compositionally biased region" description="Acidic residues" evidence="1">
    <location>
        <begin position="140"/>
        <end position="158"/>
    </location>
</feature>
<dbReference type="OMA" id="TVAFAYR"/>
<evidence type="ECO:0000313" key="3">
    <source>
        <dbReference type="Proteomes" id="UP000001876"/>
    </source>
</evidence>
<dbReference type="PANTHER" id="PTHR22876:SF5">
    <property type="entry name" value="CHROMOSOME 9 OPEN READING FRAME 85"/>
    <property type="match status" value="1"/>
</dbReference>
<dbReference type="OrthoDB" id="250548at2759"/>
<dbReference type="Proteomes" id="UP000001876">
    <property type="component" value="Unassembled WGS sequence"/>
</dbReference>
<keyword evidence="3" id="KW-1185">Reference proteome</keyword>
<dbReference type="AlphaFoldDB" id="C1MJI7"/>
<reference evidence="2 3" key="1">
    <citation type="journal article" date="2009" name="Science">
        <title>Green evolution and dynamic adaptations revealed by genomes of the marine picoeukaryotes Micromonas.</title>
        <authorList>
            <person name="Worden A.Z."/>
            <person name="Lee J.H."/>
            <person name="Mock T."/>
            <person name="Rouze P."/>
            <person name="Simmons M.P."/>
            <person name="Aerts A.L."/>
            <person name="Allen A.E."/>
            <person name="Cuvelier M.L."/>
            <person name="Derelle E."/>
            <person name="Everett M.V."/>
            <person name="Foulon E."/>
            <person name="Grimwood J."/>
            <person name="Gundlach H."/>
            <person name="Henrissat B."/>
            <person name="Napoli C."/>
            <person name="McDonald S.M."/>
            <person name="Parker M.S."/>
            <person name="Rombauts S."/>
            <person name="Salamov A."/>
            <person name="Von Dassow P."/>
            <person name="Badger J.H."/>
            <person name="Coutinho P.M."/>
            <person name="Demir E."/>
            <person name="Dubchak I."/>
            <person name="Gentemann C."/>
            <person name="Eikrem W."/>
            <person name="Gready J.E."/>
            <person name="John U."/>
            <person name="Lanier W."/>
            <person name="Lindquist E.A."/>
            <person name="Lucas S."/>
            <person name="Mayer K.F."/>
            <person name="Moreau H."/>
            <person name="Not F."/>
            <person name="Otillar R."/>
            <person name="Panaud O."/>
            <person name="Pangilinan J."/>
            <person name="Paulsen I."/>
            <person name="Piegu B."/>
            <person name="Poliakov A."/>
            <person name="Robbens S."/>
            <person name="Schmutz J."/>
            <person name="Toulza E."/>
            <person name="Wyss T."/>
            <person name="Zelensky A."/>
            <person name="Zhou K."/>
            <person name="Armbrust E.V."/>
            <person name="Bhattacharya D."/>
            <person name="Goodenough U.W."/>
            <person name="Van de Peer Y."/>
            <person name="Grigoriev I.V."/>
        </authorList>
    </citation>
    <scope>NUCLEOTIDE SEQUENCE [LARGE SCALE GENOMIC DNA]</scope>
    <source>
        <strain evidence="2 3">CCMP1545</strain>
    </source>
</reference>
<evidence type="ECO:0000313" key="2">
    <source>
        <dbReference type="EMBL" id="EEH60007.1"/>
    </source>
</evidence>
<name>C1MJI7_MICPC</name>
<protein>
    <submittedName>
        <fullName evidence="2">Predicted protein</fullName>
    </submittedName>
</protein>
<feature type="region of interest" description="Disordered" evidence="1">
    <location>
        <begin position="1"/>
        <end position="35"/>
    </location>
</feature>
<sequence>MASSGGGGIPNERHAGQRVKPGQKYQNREGFKAHRNMKRAVRDVDAENDLRHRACQGVCRRCAQKAREAVPSESRVVQWRFQYQKYRALRPGKHGKCHACERAVHFSYRNLCQTCATTKKLCPGCSKPPAESQLARPDELSDGGDDGEDESTDDDEYEGVVITRH</sequence>
<evidence type="ECO:0000256" key="1">
    <source>
        <dbReference type="SAM" id="MobiDB-lite"/>
    </source>
</evidence>